<protein>
    <submittedName>
        <fullName evidence="1">Uncharacterized protein</fullName>
    </submittedName>
</protein>
<sequence length="220" mass="24055">MSGDVGRKIGQALGGTIDVVIPGNGGKEGRYTRLKVMMNISKPLPRGKLIKLRGDTTWVELRYENLPCVCFYCDTLKNDQFGAWLKAENRVASADYQRHKGEDKCSKLPLDKNTYDAITNENEDAAQMNTKDLTENINQGIIIANQIGGHKGINTIQAGTKYQMRGLQNDDGGESIGIVALDSLGNTFHAHGSPIQFVRKVMIDKAIAIGKALEYAISKG</sequence>
<dbReference type="AlphaFoldDB" id="A0A9J6AFB7"/>
<accession>A0A9J6AFB7</accession>
<dbReference type="OrthoDB" id="1249995at2759"/>
<gene>
    <name evidence="1" type="ORF">H5410_008567</name>
</gene>
<name>A0A9J6AFB7_SOLCO</name>
<keyword evidence="2" id="KW-1185">Reference proteome</keyword>
<evidence type="ECO:0000313" key="2">
    <source>
        <dbReference type="Proteomes" id="UP000824120"/>
    </source>
</evidence>
<evidence type="ECO:0000313" key="1">
    <source>
        <dbReference type="EMBL" id="KAG5623349.1"/>
    </source>
</evidence>
<dbReference type="Proteomes" id="UP000824120">
    <property type="component" value="Chromosome 2"/>
</dbReference>
<reference evidence="1 2" key="1">
    <citation type="submission" date="2020-09" db="EMBL/GenBank/DDBJ databases">
        <title>De no assembly of potato wild relative species, Solanum commersonii.</title>
        <authorList>
            <person name="Cho K."/>
        </authorList>
    </citation>
    <scope>NUCLEOTIDE SEQUENCE [LARGE SCALE GENOMIC DNA]</scope>
    <source>
        <strain evidence="1">LZ3.2</strain>
        <tissue evidence="1">Leaf</tissue>
    </source>
</reference>
<organism evidence="1 2">
    <name type="scientific">Solanum commersonii</name>
    <name type="common">Commerson's wild potato</name>
    <name type="synonym">Commerson's nightshade</name>
    <dbReference type="NCBI Taxonomy" id="4109"/>
    <lineage>
        <taxon>Eukaryota</taxon>
        <taxon>Viridiplantae</taxon>
        <taxon>Streptophyta</taxon>
        <taxon>Embryophyta</taxon>
        <taxon>Tracheophyta</taxon>
        <taxon>Spermatophyta</taxon>
        <taxon>Magnoliopsida</taxon>
        <taxon>eudicotyledons</taxon>
        <taxon>Gunneridae</taxon>
        <taxon>Pentapetalae</taxon>
        <taxon>asterids</taxon>
        <taxon>lamiids</taxon>
        <taxon>Solanales</taxon>
        <taxon>Solanaceae</taxon>
        <taxon>Solanoideae</taxon>
        <taxon>Solaneae</taxon>
        <taxon>Solanum</taxon>
    </lineage>
</organism>
<proteinExistence type="predicted"/>
<dbReference type="EMBL" id="JACXVP010000002">
    <property type="protein sequence ID" value="KAG5623349.1"/>
    <property type="molecule type" value="Genomic_DNA"/>
</dbReference>
<comment type="caution">
    <text evidence="1">The sequence shown here is derived from an EMBL/GenBank/DDBJ whole genome shotgun (WGS) entry which is preliminary data.</text>
</comment>